<dbReference type="Proteomes" id="UP000032066">
    <property type="component" value="Unassembled WGS sequence"/>
</dbReference>
<feature type="compositionally biased region" description="Polar residues" evidence="1">
    <location>
        <begin position="375"/>
        <end position="386"/>
    </location>
</feature>
<dbReference type="PATRIC" id="fig|2064.6.peg.5727"/>
<dbReference type="EMBL" id="JXZB01000004">
    <property type="protein sequence ID" value="KIQ62632.1"/>
    <property type="molecule type" value="Genomic_DNA"/>
</dbReference>
<organism evidence="2 3">
    <name type="scientific">Kitasatospora griseola</name>
    <name type="common">Streptomyces griseolosporeus</name>
    <dbReference type="NCBI Taxonomy" id="2064"/>
    <lineage>
        <taxon>Bacteria</taxon>
        <taxon>Bacillati</taxon>
        <taxon>Actinomycetota</taxon>
        <taxon>Actinomycetes</taxon>
        <taxon>Kitasatosporales</taxon>
        <taxon>Streptomycetaceae</taxon>
        <taxon>Kitasatospora</taxon>
    </lineage>
</organism>
<proteinExistence type="predicted"/>
<name>A0A0D0PQG0_KITGR</name>
<gene>
    <name evidence="2" type="ORF">TR51_26975</name>
</gene>
<reference evidence="2 3" key="1">
    <citation type="submission" date="2015-02" db="EMBL/GenBank/DDBJ databases">
        <title>Draft genome sequence of Kitasatospora griseola MF730-N6, a bafilomycin, terpentecin and satosporin producer.</title>
        <authorList>
            <person name="Arens J.C."/>
            <person name="Haltli B."/>
            <person name="Kerr R.G."/>
        </authorList>
    </citation>
    <scope>NUCLEOTIDE SEQUENCE [LARGE SCALE GENOMIC DNA]</scope>
    <source>
        <strain evidence="2 3">MF730-N6</strain>
    </source>
</reference>
<evidence type="ECO:0000256" key="1">
    <source>
        <dbReference type="SAM" id="MobiDB-lite"/>
    </source>
</evidence>
<keyword evidence="3" id="KW-1185">Reference proteome</keyword>
<dbReference type="AlphaFoldDB" id="A0A0D0PQG0"/>
<feature type="region of interest" description="Disordered" evidence="1">
    <location>
        <begin position="1"/>
        <end position="52"/>
    </location>
</feature>
<comment type="caution">
    <text evidence="2">The sequence shown here is derived from an EMBL/GenBank/DDBJ whole genome shotgun (WGS) entry which is preliminary data.</text>
</comment>
<feature type="region of interest" description="Disordered" evidence="1">
    <location>
        <begin position="258"/>
        <end position="281"/>
    </location>
</feature>
<evidence type="ECO:0000313" key="2">
    <source>
        <dbReference type="EMBL" id="KIQ62632.1"/>
    </source>
</evidence>
<sequence>MVLDEEFVRGAKNTEASGRARMLTARWKDDPPPENGPWRPPTETAAKAPKIRKPHPVRTALLALLVPVALIAVMVAEGNPKGKPQASSSELPSVGPATAVPSSRAPQVAPETPTPERPWAGSPAEAWPAGADALALPQAAAVGVFDQERVAKDLELAKAFLVATNLDPKVTAGAYPQAAIDLLSRETADSMAADFAHPSEEHDPADWVSRFDPAWAVPVTDQVKVQGLLSFEGDGEQGLLVHADVTFVYALKPGPQVGKASPSAKPVPNGGGQPTGTAGAKSVAWVQADPVTVEVQREIVRRKVDLRFADPARFQVKKDKVWVANMNSEWSNTLCGYNGGYLRPSFRADRSDEGVSASPGGGPTTDPYDWGRPMSTDTRCGTASRT</sequence>
<feature type="region of interest" description="Disordered" evidence="1">
    <location>
        <begin position="79"/>
        <end position="126"/>
    </location>
</feature>
<accession>A0A0D0PQG0</accession>
<evidence type="ECO:0000313" key="3">
    <source>
        <dbReference type="Proteomes" id="UP000032066"/>
    </source>
</evidence>
<dbReference type="STRING" id="2064.TR51_26975"/>
<feature type="region of interest" description="Disordered" evidence="1">
    <location>
        <begin position="347"/>
        <end position="386"/>
    </location>
</feature>
<protein>
    <submittedName>
        <fullName evidence="2">Uncharacterized protein</fullName>
    </submittedName>
</protein>